<evidence type="ECO:0000259" key="2">
    <source>
        <dbReference type="Pfam" id="PF12146"/>
    </source>
</evidence>
<proteinExistence type="predicted"/>
<keyword evidence="3" id="KW-0378">Hydrolase</keyword>
<dbReference type="Gene3D" id="3.40.50.1820">
    <property type="entry name" value="alpha/beta hydrolase"/>
    <property type="match status" value="1"/>
</dbReference>
<dbReference type="GO" id="GO:0016787">
    <property type="term" value="F:hydrolase activity"/>
    <property type="evidence" value="ECO:0007669"/>
    <property type="project" value="UniProtKB-KW"/>
</dbReference>
<feature type="domain" description="Serine aminopeptidase S33" evidence="2">
    <location>
        <begin position="101"/>
        <end position="212"/>
    </location>
</feature>
<comment type="caution">
    <text evidence="3">The sequence shown here is derived from an EMBL/GenBank/DDBJ whole genome shotgun (WGS) entry which is preliminary data.</text>
</comment>
<dbReference type="InterPro" id="IPR022742">
    <property type="entry name" value="Hydrolase_4"/>
</dbReference>
<dbReference type="PANTHER" id="PTHR12277:SF81">
    <property type="entry name" value="PROTEIN ABHD13"/>
    <property type="match status" value="1"/>
</dbReference>
<feature type="transmembrane region" description="Helical" evidence="1">
    <location>
        <begin position="26"/>
        <end position="50"/>
    </location>
</feature>
<dbReference type="PANTHER" id="PTHR12277">
    <property type="entry name" value="ALPHA/BETA HYDROLASE DOMAIN-CONTAINING PROTEIN"/>
    <property type="match status" value="1"/>
</dbReference>
<gene>
    <name evidence="3" type="ORF">ACFOMG_11720</name>
</gene>
<organism evidence="3 4">
    <name type="scientific">Bacterioplanoides pacificum</name>
    <dbReference type="NCBI Taxonomy" id="1171596"/>
    <lineage>
        <taxon>Bacteria</taxon>
        <taxon>Pseudomonadati</taxon>
        <taxon>Pseudomonadota</taxon>
        <taxon>Gammaproteobacteria</taxon>
        <taxon>Oceanospirillales</taxon>
        <taxon>Oceanospirillaceae</taxon>
        <taxon>Bacterioplanoides</taxon>
    </lineage>
</organism>
<keyword evidence="1" id="KW-0812">Transmembrane</keyword>
<keyword evidence="4" id="KW-1185">Reference proteome</keyword>
<dbReference type="EMBL" id="JBHRYB010000013">
    <property type="protein sequence ID" value="MFC3680766.1"/>
    <property type="molecule type" value="Genomic_DNA"/>
</dbReference>
<keyword evidence="1" id="KW-0472">Membrane</keyword>
<dbReference type="SUPFAM" id="SSF53474">
    <property type="entry name" value="alpha/beta-Hydrolases"/>
    <property type="match status" value="1"/>
</dbReference>
<evidence type="ECO:0000313" key="3">
    <source>
        <dbReference type="EMBL" id="MFC3680766.1"/>
    </source>
</evidence>
<evidence type="ECO:0000256" key="1">
    <source>
        <dbReference type="SAM" id="Phobius"/>
    </source>
</evidence>
<keyword evidence="1" id="KW-1133">Transmembrane helix</keyword>
<dbReference type="InterPro" id="IPR029058">
    <property type="entry name" value="AB_hydrolase_fold"/>
</dbReference>
<accession>A0ABV7VVM2</accession>
<dbReference type="RefSeq" id="WP_376866864.1">
    <property type="nucleotide sequence ID" value="NZ_JBHRYB010000013.1"/>
</dbReference>
<dbReference type="Pfam" id="PF12146">
    <property type="entry name" value="Hydrolase_4"/>
    <property type="match status" value="1"/>
</dbReference>
<reference evidence="4" key="1">
    <citation type="journal article" date="2019" name="Int. J. Syst. Evol. Microbiol.">
        <title>The Global Catalogue of Microorganisms (GCM) 10K type strain sequencing project: providing services to taxonomists for standard genome sequencing and annotation.</title>
        <authorList>
            <consortium name="The Broad Institute Genomics Platform"/>
            <consortium name="The Broad Institute Genome Sequencing Center for Infectious Disease"/>
            <person name="Wu L."/>
            <person name="Ma J."/>
        </authorList>
    </citation>
    <scope>NUCLEOTIDE SEQUENCE [LARGE SCALE GENOMIC DNA]</scope>
    <source>
        <strain evidence="4">KCTC 42424</strain>
    </source>
</reference>
<sequence length="317" mass="34702">MSGISEVRRLILTPLWRLSPVAIRRLLLVFVLGFLALLAGCGSLTSLYFYPQTVWIQTPDKLGLQYQDVWLEAADGTSLHAWWLPSQSHAGDAGTTLTEFDTVVLYLHGNAENISSHIRSVDWLPGEGFALLALDYRGYGASAGTPYMPAVLQDVEAAAAWIRQHYPDKRLLVLGQSIGAALAVNFVAKGAQRYGVDALVLDAPFAGFPRIARSALTSSWLGWLLVPATWLIPSDWDPQTQAAGIQVPTLVMHSRDDAVIPRQQGRAVYQALAGDKCWLDSKGPHIASFSFAEIRRISQLFMQSLNCAQVRSALASE</sequence>
<evidence type="ECO:0000313" key="4">
    <source>
        <dbReference type="Proteomes" id="UP001595722"/>
    </source>
</evidence>
<name>A0ABV7VVM2_9GAMM</name>
<dbReference type="Proteomes" id="UP001595722">
    <property type="component" value="Unassembled WGS sequence"/>
</dbReference>
<protein>
    <submittedName>
        <fullName evidence="3">Alpha/beta hydrolase</fullName>
    </submittedName>
</protein>